<organism evidence="6">
    <name type="scientific">Discoplastis spathirhyncha</name>
    <dbReference type="NCBI Taxonomy" id="215771"/>
    <lineage>
        <taxon>Eukaryota</taxon>
        <taxon>Discoba</taxon>
        <taxon>Euglenozoa</taxon>
        <taxon>Euglenida</taxon>
        <taxon>Spirocuta</taxon>
        <taxon>Euglenophyceae</taxon>
        <taxon>Euglenales</taxon>
        <taxon>Phacaceae</taxon>
        <taxon>Discoplastis</taxon>
    </lineage>
</organism>
<dbReference type="InterPro" id="IPR018130">
    <property type="entry name" value="Ribosomal_uS2_CS"/>
</dbReference>
<evidence type="ECO:0000256" key="1">
    <source>
        <dbReference type="ARBA" id="ARBA00006242"/>
    </source>
</evidence>
<geneLocation type="chloroplast" evidence="6"/>
<dbReference type="GO" id="GO:0009507">
    <property type="term" value="C:chloroplast"/>
    <property type="evidence" value="ECO:0007669"/>
    <property type="project" value="UniProtKB-SubCell"/>
</dbReference>
<gene>
    <name evidence="4 6" type="primary">rps2</name>
</gene>
<reference evidence="6" key="1">
    <citation type="journal article" date="2018" name="Sci. Rep.">
        <title>Dynamic evolution of inverted repeats in Euglenophyta plastid genomes.</title>
        <authorList>
            <person name="Karnkowska A."/>
            <person name="Bennett M.S."/>
            <person name="Triemer R.E."/>
        </authorList>
    </citation>
    <scope>NUCLEOTIDE SEQUENCE</scope>
</reference>
<dbReference type="RefSeq" id="YP_009540972.1">
    <property type="nucleotide sequence ID" value="NC_039969.1"/>
</dbReference>
<name>A0A3G3LLA4_9EUGL</name>
<dbReference type="GO" id="GO:0005763">
    <property type="term" value="C:mitochondrial small ribosomal subunit"/>
    <property type="evidence" value="ECO:0007669"/>
    <property type="project" value="TreeGrafter"/>
</dbReference>
<keyword evidence="3 4" id="KW-0687">Ribonucleoprotein</keyword>
<dbReference type="CDD" id="cd01425">
    <property type="entry name" value="RPS2"/>
    <property type="match status" value="1"/>
</dbReference>
<keyword evidence="6" id="KW-0934">Plastid</keyword>
<comment type="similarity">
    <text evidence="1 4 5">Belongs to the universal ribosomal protein uS2 family.</text>
</comment>
<dbReference type="InterPro" id="IPR005706">
    <property type="entry name" value="Ribosomal_uS2_bac/mit/plastid"/>
</dbReference>
<dbReference type="InterPro" id="IPR001865">
    <property type="entry name" value="Ribosomal_uS2"/>
</dbReference>
<dbReference type="AlphaFoldDB" id="A0A3G3LLA4"/>
<protein>
    <recommendedName>
        <fullName evidence="4">Small ribosomal subunit protein uS2c</fullName>
    </recommendedName>
</protein>
<dbReference type="EMBL" id="MH898670">
    <property type="protein sequence ID" value="AYQ93488.1"/>
    <property type="molecule type" value="Genomic_DNA"/>
</dbReference>
<dbReference type="Gene3D" id="3.40.50.10490">
    <property type="entry name" value="Glucose-6-phosphate isomerase like protein, domain 1"/>
    <property type="match status" value="1"/>
</dbReference>
<keyword evidence="2 4" id="KW-0689">Ribosomal protein</keyword>
<dbReference type="InterPro" id="IPR023591">
    <property type="entry name" value="Ribosomal_uS2_flav_dom_sf"/>
</dbReference>
<dbReference type="NCBIfam" id="TIGR01011">
    <property type="entry name" value="rpsB_bact"/>
    <property type="match status" value="1"/>
</dbReference>
<evidence type="ECO:0000256" key="2">
    <source>
        <dbReference type="ARBA" id="ARBA00022980"/>
    </source>
</evidence>
<dbReference type="PRINTS" id="PR00395">
    <property type="entry name" value="RIBOSOMALS2"/>
</dbReference>
<sequence length="228" mass="25765">MITLEQMLNSSVHLGHQVQKWNPKMAPYIYGERNGIHVIDLLQTSICLEKACRFLVNISKENKEILFVGTKRQFSSIIQLCAINSGSHYINYKWLGGMLTNWLTIKTCINSLQIFSKQEVDGASISSLTKKETMLLKKRRVKLEKYLIGVINMKKVPDVVIIIGQNREMNAVKECLKLKIPIISILDTNCDPTLADFIIPGNDDSVSSVSLILNELSKVITLNKNFIV</sequence>
<dbReference type="HAMAP" id="MF_00291_B">
    <property type="entry name" value="Ribosomal_uS2_B"/>
    <property type="match status" value="1"/>
</dbReference>
<proteinExistence type="inferred from homology"/>
<evidence type="ECO:0000313" key="6">
    <source>
        <dbReference type="EMBL" id="AYQ93488.1"/>
    </source>
</evidence>
<dbReference type="GeneID" id="38462456"/>
<dbReference type="GO" id="GO:0006412">
    <property type="term" value="P:translation"/>
    <property type="evidence" value="ECO:0007669"/>
    <property type="project" value="UniProtKB-UniRule"/>
</dbReference>
<evidence type="ECO:0000256" key="4">
    <source>
        <dbReference type="HAMAP-Rule" id="MF_00291"/>
    </source>
</evidence>
<dbReference type="PANTHER" id="PTHR12534">
    <property type="entry name" value="30S RIBOSOMAL PROTEIN S2 PROKARYOTIC AND ORGANELLAR"/>
    <property type="match status" value="1"/>
</dbReference>
<dbReference type="SUPFAM" id="SSF52313">
    <property type="entry name" value="Ribosomal protein S2"/>
    <property type="match status" value="1"/>
</dbReference>
<dbReference type="GO" id="GO:0003735">
    <property type="term" value="F:structural constituent of ribosome"/>
    <property type="evidence" value="ECO:0007669"/>
    <property type="project" value="InterPro"/>
</dbReference>
<keyword evidence="6" id="KW-0150">Chloroplast</keyword>
<dbReference type="Pfam" id="PF00318">
    <property type="entry name" value="Ribosomal_S2"/>
    <property type="match status" value="1"/>
</dbReference>
<dbReference type="PANTHER" id="PTHR12534:SF0">
    <property type="entry name" value="SMALL RIBOSOMAL SUBUNIT PROTEIN US2M"/>
    <property type="match status" value="1"/>
</dbReference>
<dbReference type="PROSITE" id="PS00963">
    <property type="entry name" value="RIBOSOMAL_S2_2"/>
    <property type="match status" value="1"/>
</dbReference>
<dbReference type="Gene3D" id="1.10.287.610">
    <property type="entry name" value="Helix hairpin bin"/>
    <property type="match status" value="1"/>
</dbReference>
<accession>A0A3G3LLA4</accession>
<evidence type="ECO:0000256" key="5">
    <source>
        <dbReference type="RuleBase" id="RU003631"/>
    </source>
</evidence>
<comment type="subcellular location">
    <subcellularLocation>
        <location evidence="4">Plastid</location>
        <location evidence="4">Chloroplast</location>
    </subcellularLocation>
</comment>
<dbReference type="PROSITE" id="PS00962">
    <property type="entry name" value="RIBOSOMAL_S2_1"/>
    <property type="match status" value="1"/>
</dbReference>
<evidence type="ECO:0000256" key="3">
    <source>
        <dbReference type="ARBA" id="ARBA00023274"/>
    </source>
</evidence>